<gene>
    <name evidence="1" type="ORF">A3G49_00160</name>
</gene>
<evidence type="ECO:0000313" key="1">
    <source>
        <dbReference type="EMBL" id="OHA12674.1"/>
    </source>
</evidence>
<accession>A0A1G2LMC2</accession>
<comment type="caution">
    <text evidence="1">The sequence shown here is derived from an EMBL/GenBank/DDBJ whole genome shotgun (WGS) entry which is preliminary data.</text>
</comment>
<name>A0A1G2LMC2_9BACT</name>
<dbReference type="EMBL" id="MHQY01000044">
    <property type="protein sequence ID" value="OHA12674.1"/>
    <property type="molecule type" value="Genomic_DNA"/>
</dbReference>
<proteinExistence type="predicted"/>
<evidence type="ECO:0000313" key="2">
    <source>
        <dbReference type="Proteomes" id="UP000177171"/>
    </source>
</evidence>
<sequence length="67" mass="8216">MKPQRTFRLAGAFVILLYQTEHFCKELIHRHVYASFHDSFFTFGSRLKFSITFFDVLYKWKHSFTKY</sequence>
<organism evidence="1 2">
    <name type="scientific">Candidatus Sungbacteria bacterium RIFCSPLOWO2_12_FULL_41_11</name>
    <dbReference type="NCBI Taxonomy" id="1802286"/>
    <lineage>
        <taxon>Bacteria</taxon>
        <taxon>Candidatus Sungiibacteriota</taxon>
    </lineage>
</organism>
<dbReference type="Proteomes" id="UP000177171">
    <property type="component" value="Unassembled WGS sequence"/>
</dbReference>
<dbReference type="AlphaFoldDB" id="A0A1G2LMC2"/>
<reference evidence="1 2" key="1">
    <citation type="journal article" date="2016" name="Nat. Commun.">
        <title>Thousands of microbial genomes shed light on interconnected biogeochemical processes in an aquifer system.</title>
        <authorList>
            <person name="Anantharaman K."/>
            <person name="Brown C.T."/>
            <person name="Hug L.A."/>
            <person name="Sharon I."/>
            <person name="Castelle C.J."/>
            <person name="Probst A.J."/>
            <person name="Thomas B.C."/>
            <person name="Singh A."/>
            <person name="Wilkins M.J."/>
            <person name="Karaoz U."/>
            <person name="Brodie E.L."/>
            <person name="Williams K.H."/>
            <person name="Hubbard S.S."/>
            <person name="Banfield J.F."/>
        </authorList>
    </citation>
    <scope>NUCLEOTIDE SEQUENCE [LARGE SCALE GENOMIC DNA]</scope>
</reference>
<protein>
    <submittedName>
        <fullName evidence="1">Uncharacterized protein</fullName>
    </submittedName>
</protein>